<gene>
    <name evidence="1" type="ORF">FPLFYP42_01262</name>
</gene>
<dbReference type="InterPro" id="IPR010985">
    <property type="entry name" value="Ribbon_hlx_hlx"/>
</dbReference>
<dbReference type="GO" id="GO:0006355">
    <property type="term" value="P:regulation of DNA-templated transcription"/>
    <property type="evidence" value="ECO:0007669"/>
    <property type="project" value="InterPro"/>
</dbReference>
<proteinExistence type="predicted"/>
<accession>A0A6N3BYT1</accession>
<dbReference type="SUPFAM" id="SSF47598">
    <property type="entry name" value="Ribbon-helix-helix"/>
    <property type="match status" value="1"/>
</dbReference>
<name>A0A6N3BYT1_FLAPL</name>
<dbReference type="InterPro" id="IPR013321">
    <property type="entry name" value="Arc_rbn_hlx_hlx"/>
</dbReference>
<evidence type="ECO:0000313" key="1">
    <source>
        <dbReference type="EMBL" id="VYU07899.1"/>
    </source>
</evidence>
<reference evidence="1" key="1">
    <citation type="submission" date="2019-11" db="EMBL/GenBank/DDBJ databases">
        <authorList>
            <person name="Feng L."/>
        </authorList>
    </citation>
    <scope>NUCLEOTIDE SEQUENCE</scope>
    <source>
        <strain evidence="1">FplautiiLFYP42</strain>
    </source>
</reference>
<dbReference type="EMBL" id="CACRUB010000026">
    <property type="protein sequence ID" value="VYU07899.1"/>
    <property type="molecule type" value="Genomic_DNA"/>
</dbReference>
<evidence type="ECO:0008006" key="2">
    <source>
        <dbReference type="Google" id="ProtNLM"/>
    </source>
</evidence>
<protein>
    <recommendedName>
        <fullName evidence="2">Arc family DNA-binding protein</fullName>
    </recommendedName>
</protein>
<dbReference type="RefSeq" id="WP_156621256.1">
    <property type="nucleotide sequence ID" value="NZ_CACRUB010000026.1"/>
</dbReference>
<dbReference type="Gene3D" id="1.10.1220.10">
    <property type="entry name" value="Met repressor-like"/>
    <property type="match status" value="1"/>
</dbReference>
<organism evidence="1">
    <name type="scientific">Flavonifractor plautii</name>
    <name type="common">Fusobacterium plautii</name>
    <dbReference type="NCBI Taxonomy" id="292800"/>
    <lineage>
        <taxon>Bacteria</taxon>
        <taxon>Bacillati</taxon>
        <taxon>Bacillota</taxon>
        <taxon>Clostridia</taxon>
        <taxon>Eubacteriales</taxon>
        <taxon>Oscillospiraceae</taxon>
        <taxon>Flavonifractor</taxon>
    </lineage>
</organism>
<dbReference type="AlphaFoldDB" id="A0A6N3BYT1"/>
<sequence length="63" mass="7705">MKDNLPRYTLRINRITLDKLEYIAEFNGRSKNREIEWLIRRHIADFEKEHGRIDLSEKEDTCN</sequence>